<sequence>MIVPCPGHLVPQARRALSQGLADIHQRLALLVRGAYELGDGDTVIALLRASHELRAASLKADVATGKEGRP</sequence>
<dbReference type="RefSeq" id="WP_394849603.1">
    <property type="nucleotide sequence ID" value="NZ_CP089982.1"/>
</dbReference>
<protein>
    <submittedName>
        <fullName evidence="1">Uncharacterized protein</fullName>
    </submittedName>
</protein>
<reference evidence="1 2" key="1">
    <citation type="submission" date="2021-12" db="EMBL/GenBank/DDBJ databases">
        <title>Discovery of the Pendulisporaceae a myxobacterial family with distinct sporulation behavior and unique specialized metabolism.</title>
        <authorList>
            <person name="Garcia R."/>
            <person name="Popoff A."/>
            <person name="Bader C.D."/>
            <person name="Loehr J."/>
            <person name="Walesch S."/>
            <person name="Walt C."/>
            <person name="Boldt J."/>
            <person name="Bunk B."/>
            <person name="Haeckl F.J.F.P.J."/>
            <person name="Gunesch A.P."/>
            <person name="Birkelbach J."/>
            <person name="Nuebel U."/>
            <person name="Pietschmann T."/>
            <person name="Bach T."/>
            <person name="Mueller R."/>
        </authorList>
    </citation>
    <scope>NUCLEOTIDE SEQUENCE [LARGE SCALE GENOMIC DNA]</scope>
    <source>
        <strain evidence="1 2">MSr12523</strain>
    </source>
</reference>
<proteinExistence type="predicted"/>
<dbReference type="EMBL" id="CP089982">
    <property type="protein sequence ID" value="WXA98973.1"/>
    <property type="molecule type" value="Genomic_DNA"/>
</dbReference>
<name>A0ABZ2KJZ0_9BACT</name>
<dbReference type="Proteomes" id="UP001379533">
    <property type="component" value="Chromosome"/>
</dbReference>
<gene>
    <name evidence="1" type="ORF">LZC95_19400</name>
</gene>
<keyword evidence="2" id="KW-1185">Reference proteome</keyword>
<organism evidence="1 2">
    <name type="scientific">Pendulispora brunnea</name>
    <dbReference type="NCBI Taxonomy" id="2905690"/>
    <lineage>
        <taxon>Bacteria</taxon>
        <taxon>Pseudomonadati</taxon>
        <taxon>Myxococcota</taxon>
        <taxon>Myxococcia</taxon>
        <taxon>Myxococcales</taxon>
        <taxon>Sorangiineae</taxon>
        <taxon>Pendulisporaceae</taxon>
        <taxon>Pendulispora</taxon>
    </lineage>
</organism>
<evidence type="ECO:0000313" key="2">
    <source>
        <dbReference type="Proteomes" id="UP001379533"/>
    </source>
</evidence>
<accession>A0ABZ2KJZ0</accession>
<evidence type="ECO:0000313" key="1">
    <source>
        <dbReference type="EMBL" id="WXA98973.1"/>
    </source>
</evidence>